<organism evidence="1 2">
    <name type="scientific">Kingdonia uniflora</name>
    <dbReference type="NCBI Taxonomy" id="39325"/>
    <lineage>
        <taxon>Eukaryota</taxon>
        <taxon>Viridiplantae</taxon>
        <taxon>Streptophyta</taxon>
        <taxon>Embryophyta</taxon>
        <taxon>Tracheophyta</taxon>
        <taxon>Spermatophyta</taxon>
        <taxon>Magnoliopsida</taxon>
        <taxon>Ranunculales</taxon>
        <taxon>Circaeasteraceae</taxon>
        <taxon>Kingdonia</taxon>
    </lineage>
</organism>
<reference evidence="1 2" key="1">
    <citation type="journal article" date="2020" name="IScience">
        <title>Genome Sequencing of the Endangered Kingdonia uniflora (Circaeasteraceae, Ranunculales) Reveals Potential Mechanisms of Evolutionary Specialization.</title>
        <authorList>
            <person name="Sun Y."/>
            <person name="Deng T."/>
            <person name="Zhang A."/>
            <person name="Moore M.J."/>
            <person name="Landis J.B."/>
            <person name="Lin N."/>
            <person name="Zhang H."/>
            <person name="Zhang X."/>
            <person name="Huang J."/>
            <person name="Zhang X."/>
            <person name="Sun H."/>
            <person name="Wang H."/>
        </authorList>
    </citation>
    <scope>NUCLEOTIDE SEQUENCE [LARGE SCALE GENOMIC DNA]</scope>
    <source>
        <strain evidence="1">TB1705</strain>
        <tissue evidence="1">Leaf</tissue>
    </source>
</reference>
<dbReference type="OrthoDB" id="1928976at2759"/>
<evidence type="ECO:0000313" key="2">
    <source>
        <dbReference type="Proteomes" id="UP000541444"/>
    </source>
</evidence>
<accession>A0A7J7NS77</accession>
<dbReference type="AlphaFoldDB" id="A0A7J7NS77"/>
<protein>
    <recommendedName>
        <fullName evidence="3">Helitron helicase-like domain-containing protein</fullName>
    </recommendedName>
</protein>
<dbReference type="PANTHER" id="PTHR45786:SF74">
    <property type="entry name" value="ATP-DEPENDENT DNA HELICASE"/>
    <property type="match status" value="1"/>
</dbReference>
<keyword evidence="2" id="KW-1185">Reference proteome</keyword>
<evidence type="ECO:0000313" key="1">
    <source>
        <dbReference type="EMBL" id="KAF6169824.1"/>
    </source>
</evidence>
<sequence length="160" mass="18347">VGTLLPDLGKQAAYAQLNIYDSASALNARVTRNPQLDTDVLKIIQDNLKEYNLFVRIYRQTYEVLNDAYSTDNQDVNVHAHLHYSSRTDRRRYNLPSTDEIVVIIPGNGQEAPSTKDIVVYLRGGHELMRISECHPSYLPMHYVLLFPHGEMGWEAEMKK</sequence>
<gene>
    <name evidence="1" type="ORF">GIB67_034216</name>
</gene>
<dbReference type="PANTHER" id="PTHR45786">
    <property type="entry name" value="DNA BINDING PROTEIN-LIKE"/>
    <property type="match status" value="1"/>
</dbReference>
<comment type="caution">
    <text evidence="1">The sequence shown here is derived from an EMBL/GenBank/DDBJ whole genome shotgun (WGS) entry which is preliminary data.</text>
</comment>
<dbReference type="EMBL" id="JACGCM010000622">
    <property type="protein sequence ID" value="KAF6169824.1"/>
    <property type="molecule type" value="Genomic_DNA"/>
</dbReference>
<evidence type="ECO:0008006" key="3">
    <source>
        <dbReference type="Google" id="ProtNLM"/>
    </source>
</evidence>
<feature type="non-terminal residue" evidence="1">
    <location>
        <position position="1"/>
    </location>
</feature>
<dbReference type="Proteomes" id="UP000541444">
    <property type="component" value="Unassembled WGS sequence"/>
</dbReference>
<name>A0A7J7NS77_9MAGN</name>
<proteinExistence type="predicted"/>